<dbReference type="AlphaFoldDB" id="A0A086JGV1"/>
<feature type="region of interest" description="Disordered" evidence="1">
    <location>
        <begin position="727"/>
        <end position="747"/>
    </location>
</feature>
<feature type="compositionally biased region" description="Polar residues" evidence="1">
    <location>
        <begin position="231"/>
        <end position="240"/>
    </location>
</feature>
<comment type="caution">
    <text evidence="3">The sequence shown here is derived from an EMBL/GenBank/DDBJ whole genome shotgun (WGS) entry which is preliminary data.</text>
</comment>
<name>A0A086JGV1_TOXGO</name>
<feature type="compositionally biased region" description="Gly residues" evidence="1">
    <location>
        <begin position="274"/>
        <end position="283"/>
    </location>
</feature>
<feature type="compositionally biased region" description="Polar residues" evidence="1">
    <location>
        <begin position="157"/>
        <end position="173"/>
    </location>
</feature>
<evidence type="ECO:0000313" key="4">
    <source>
        <dbReference type="Proteomes" id="UP000028828"/>
    </source>
</evidence>
<feature type="compositionally biased region" description="Basic and acidic residues" evidence="1">
    <location>
        <begin position="738"/>
        <end position="747"/>
    </location>
</feature>
<dbReference type="InterPro" id="IPR028078">
    <property type="entry name" value="ACDC"/>
</dbReference>
<feature type="region of interest" description="Disordered" evidence="1">
    <location>
        <begin position="123"/>
        <end position="175"/>
    </location>
</feature>
<protein>
    <submittedName>
        <fullName evidence="3">AP2 domain transcription factor AP2X-4</fullName>
    </submittedName>
</protein>
<gene>
    <name evidence="3" type="ORF">TGP89_224050</name>
</gene>
<evidence type="ECO:0000313" key="3">
    <source>
        <dbReference type="EMBL" id="KFG31369.1"/>
    </source>
</evidence>
<feature type="compositionally biased region" description="Basic and acidic residues" evidence="1">
    <location>
        <begin position="387"/>
        <end position="405"/>
    </location>
</feature>
<feature type="compositionally biased region" description="Polar residues" evidence="1">
    <location>
        <begin position="135"/>
        <end position="146"/>
    </location>
</feature>
<feature type="compositionally biased region" description="Basic and acidic residues" evidence="1">
    <location>
        <begin position="845"/>
        <end position="861"/>
    </location>
</feature>
<feature type="compositionally biased region" description="Polar residues" evidence="1">
    <location>
        <begin position="865"/>
        <end position="878"/>
    </location>
</feature>
<feature type="region of interest" description="Disordered" evidence="1">
    <location>
        <begin position="1"/>
        <end position="39"/>
    </location>
</feature>
<dbReference type="Proteomes" id="UP000028828">
    <property type="component" value="Unassembled WGS sequence"/>
</dbReference>
<feature type="region of interest" description="Disordered" evidence="1">
    <location>
        <begin position="841"/>
        <end position="896"/>
    </location>
</feature>
<proteinExistence type="predicted"/>
<dbReference type="OrthoDB" id="331212at2759"/>
<feature type="region of interest" description="Disordered" evidence="1">
    <location>
        <begin position="357"/>
        <end position="415"/>
    </location>
</feature>
<feature type="domain" description="AP2-coincident C-terminal" evidence="2">
    <location>
        <begin position="651"/>
        <end position="812"/>
    </location>
</feature>
<organism evidence="3 4">
    <name type="scientific">Toxoplasma gondii p89</name>
    <dbReference type="NCBI Taxonomy" id="943119"/>
    <lineage>
        <taxon>Eukaryota</taxon>
        <taxon>Sar</taxon>
        <taxon>Alveolata</taxon>
        <taxon>Apicomplexa</taxon>
        <taxon>Conoidasida</taxon>
        <taxon>Coccidia</taxon>
        <taxon>Eucoccidiorida</taxon>
        <taxon>Eimeriorina</taxon>
        <taxon>Sarcocystidae</taxon>
        <taxon>Toxoplasma</taxon>
    </lineage>
</organism>
<dbReference type="Pfam" id="PF14733">
    <property type="entry name" value="ACDC"/>
    <property type="match status" value="1"/>
</dbReference>
<feature type="compositionally biased region" description="Basic and acidic residues" evidence="1">
    <location>
        <begin position="879"/>
        <end position="896"/>
    </location>
</feature>
<dbReference type="VEuPathDB" id="ToxoDB:TGP89_224050"/>
<accession>A0A086JGV1</accession>
<evidence type="ECO:0000256" key="1">
    <source>
        <dbReference type="SAM" id="MobiDB-lite"/>
    </source>
</evidence>
<sequence length="896" mass="93884">MAEMSSADGVHVLSGTSRGPSVPGGTSPRCDSSLLGPSAPLAVNVAGSQAGQVPNGGTNTSPLGWGSGGVPQGYPGVGPFGPQGPSAVGAGDGAPQGPFLNSSFLPHASAQAPGCGGLVGDAHSGGPTLAAPPMASQSPHLSSQVPSALPQMHSGPAIQSSSVHPANASPPSNLSTAAVGSAAFAQQLAAFSSSVGSGNASHSPLPLSSSPQFLLSQYRPVGGPGGFDPSGTMNARSSGPLQGPPNPQGTAQMFSVVSPPQGGVPLHSMPGGPGPNGSLGPGPAGQQLVPGVVGPGGVGAGPGGSSGAAGTPQGAGTVPGGPAAQQGMQQKVFAGTPCAVPAVSLRQIEISAAPRMCPGTDLWGDERKRRARKHRVVSKSVASSGLEAREKREEADPHKGERGADSEEDEDDRTGGQVVLQWIEKEGLAGLHRLLVDALLMPAPKTTNGSRLVSLAARAAQLPPVPGVIYDPHQYQFLARYFEAEDSTVPITKRFPLRRWGFFKSYRFACDVVQQAAKPGVFEDGEIVPVKEPLPGLDGQGLTGAESPPVEYYALPDCPDVSLPVIKGVSRDKKSRRWAVYYRNQRRYFYDKKEEKPAKEKKEEEATVISPHAGVKEAYEMAVQLRRQQVQEVELLQMYEESNTGASQGDDMTLLLPCYQAVLLSLLHNLEKNIRSGGLDCVLSYLFEEDQEESPALSGQAEEAPTVKAEVEADMLGIGDVEKRGEKKTVTAGGGAAGERKREEPSALHAAEELKALRKVVADCVTSHMVYIESARLAVELHEHLAILRECIQKQVLPSDLSPAARLRLVVKFLELQLGSLRDALVQSGFYRQILMDISKRQRREKREEETGQKRDGRRAGGDAPNNTQPLSGPNHVQRTGDAEMSEAEKGQESAL</sequence>
<feature type="compositionally biased region" description="Gly residues" evidence="1">
    <location>
        <begin position="293"/>
        <end position="307"/>
    </location>
</feature>
<evidence type="ECO:0000259" key="2">
    <source>
        <dbReference type="Pfam" id="PF14733"/>
    </source>
</evidence>
<reference evidence="3 4" key="1">
    <citation type="submission" date="2014-03" db="EMBL/GenBank/DDBJ databases">
        <authorList>
            <person name="Sibley D."/>
            <person name="Venepally P."/>
            <person name="Karamycheva S."/>
            <person name="Hadjithomas M."/>
            <person name="Khan A."/>
            <person name="Brunk B."/>
            <person name="Roos D."/>
            <person name="Caler E."/>
            <person name="Lorenzi H."/>
        </authorList>
    </citation>
    <scope>NUCLEOTIDE SEQUENCE [LARGE SCALE GENOMIC DNA]</scope>
    <source>
        <strain evidence="4">p89</strain>
    </source>
</reference>
<feature type="region of interest" description="Disordered" evidence="1">
    <location>
        <begin position="216"/>
        <end position="324"/>
    </location>
</feature>
<feature type="compositionally biased region" description="Low complexity" evidence="1">
    <location>
        <begin position="308"/>
        <end position="324"/>
    </location>
</feature>
<dbReference type="EMBL" id="AEYI02001963">
    <property type="protein sequence ID" value="KFG31369.1"/>
    <property type="molecule type" value="Genomic_DNA"/>
</dbReference>